<accession>A0A914WIM8</accession>
<organism evidence="1 2">
    <name type="scientific">Plectus sambesii</name>
    <dbReference type="NCBI Taxonomy" id="2011161"/>
    <lineage>
        <taxon>Eukaryota</taxon>
        <taxon>Metazoa</taxon>
        <taxon>Ecdysozoa</taxon>
        <taxon>Nematoda</taxon>
        <taxon>Chromadorea</taxon>
        <taxon>Plectida</taxon>
        <taxon>Plectina</taxon>
        <taxon>Plectoidea</taxon>
        <taxon>Plectidae</taxon>
        <taxon>Plectus</taxon>
    </lineage>
</organism>
<keyword evidence="1" id="KW-1185">Reference proteome</keyword>
<reference evidence="2" key="1">
    <citation type="submission" date="2022-11" db="UniProtKB">
        <authorList>
            <consortium name="WormBaseParasite"/>
        </authorList>
    </citation>
    <scope>IDENTIFICATION</scope>
</reference>
<dbReference type="WBParaSite" id="PSAMB.scaffold39size102378.g3556.t1">
    <property type="protein sequence ID" value="PSAMB.scaffold39size102378.g3556.t1"/>
    <property type="gene ID" value="PSAMB.scaffold39size102378.g3556"/>
</dbReference>
<dbReference type="Proteomes" id="UP000887566">
    <property type="component" value="Unplaced"/>
</dbReference>
<name>A0A914WIM8_9BILA</name>
<sequence>MEAPSNLISAGAIIQPTPLLTGRILESSTVYRAVSAFGPGAISPAVPSVGQSSSDYSAHTWAASGRPTLTHKTAAWTTARPLSASAVCSPAPAVAWSSTDSCDVVVLGAPLVCRLTVGRLTQSQSICADPPTTIQSKRTLSYSAAVVLVTGALERSSFDASSFVPSLCCARQSLTGSAIGEYGPSCPLKG</sequence>
<dbReference type="AlphaFoldDB" id="A0A914WIM8"/>
<proteinExistence type="predicted"/>
<evidence type="ECO:0000313" key="2">
    <source>
        <dbReference type="WBParaSite" id="PSAMB.scaffold39size102378.g3556.t1"/>
    </source>
</evidence>
<protein>
    <submittedName>
        <fullName evidence="2">Uncharacterized protein</fullName>
    </submittedName>
</protein>
<evidence type="ECO:0000313" key="1">
    <source>
        <dbReference type="Proteomes" id="UP000887566"/>
    </source>
</evidence>